<evidence type="ECO:0000259" key="2">
    <source>
        <dbReference type="PROSITE" id="PS50222"/>
    </source>
</evidence>
<sequence length="230" mass="26141">MIAFLLNQILSATYLMDQKIRLEDRQEVFAYFGTCSRAILSMFELTLGNWPVIARVLQDKVHEAYFIFSIAHKVTIGFAVIGVINGVFMQETFKVAGSDDKIMMRQRERERKLHTKKMKVLFEHADESGDGILDIEEFRQVMENPSVRTWLAAQDLHMNSPEASDQLFRLLDDGDAALTAQELVEGVARLKGPAKSMDLAVFSLEFRRVGQMGGFQTETFPRSGRWGSLL</sequence>
<keyword evidence="1" id="KW-0106">Calcium</keyword>
<dbReference type="InterPro" id="IPR011992">
    <property type="entry name" value="EF-hand-dom_pair"/>
</dbReference>
<organism evidence="3 4">
    <name type="scientific">Effrenium voratum</name>
    <dbReference type="NCBI Taxonomy" id="2562239"/>
    <lineage>
        <taxon>Eukaryota</taxon>
        <taxon>Sar</taxon>
        <taxon>Alveolata</taxon>
        <taxon>Dinophyceae</taxon>
        <taxon>Suessiales</taxon>
        <taxon>Symbiodiniaceae</taxon>
        <taxon>Effrenium</taxon>
    </lineage>
</organism>
<name>A0AA36JGU0_9DINO</name>
<feature type="domain" description="EF-hand" evidence="2">
    <location>
        <begin position="113"/>
        <end position="148"/>
    </location>
</feature>
<evidence type="ECO:0000256" key="1">
    <source>
        <dbReference type="ARBA" id="ARBA00022837"/>
    </source>
</evidence>
<dbReference type="AlphaFoldDB" id="A0AA36JGU0"/>
<protein>
    <recommendedName>
        <fullName evidence="2">EF-hand domain-containing protein</fullName>
    </recommendedName>
</protein>
<reference evidence="3" key="1">
    <citation type="submission" date="2023-08" db="EMBL/GenBank/DDBJ databases">
        <authorList>
            <person name="Chen Y."/>
            <person name="Shah S."/>
            <person name="Dougan E. K."/>
            <person name="Thang M."/>
            <person name="Chan C."/>
        </authorList>
    </citation>
    <scope>NUCLEOTIDE SEQUENCE</scope>
</reference>
<comment type="caution">
    <text evidence="3">The sequence shown here is derived from an EMBL/GenBank/DDBJ whole genome shotgun (WGS) entry which is preliminary data.</text>
</comment>
<evidence type="ECO:0000313" key="3">
    <source>
        <dbReference type="EMBL" id="CAJ1405372.1"/>
    </source>
</evidence>
<dbReference type="Proteomes" id="UP001178507">
    <property type="component" value="Unassembled WGS sequence"/>
</dbReference>
<dbReference type="PROSITE" id="PS00018">
    <property type="entry name" value="EF_HAND_1"/>
    <property type="match status" value="1"/>
</dbReference>
<proteinExistence type="predicted"/>
<dbReference type="SUPFAM" id="SSF47473">
    <property type="entry name" value="EF-hand"/>
    <property type="match status" value="1"/>
</dbReference>
<keyword evidence="4" id="KW-1185">Reference proteome</keyword>
<dbReference type="InterPro" id="IPR002048">
    <property type="entry name" value="EF_hand_dom"/>
</dbReference>
<dbReference type="GO" id="GO:0005509">
    <property type="term" value="F:calcium ion binding"/>
    <property type="evidence" value="ECO:0007669"/>
    <property type="project" value="InterPro"/>
</dbReference>
<dbReference type="PROSITE" id="PS50222">
    <property type="entry name" value="EF_HAND_2"/>
    <property type="match status" value="1"/>
</dbReference>
<dbReference type="InterPro" id="IPR018247">
    <property type="entry name" value="EF_Hand_1_Ca_BS"/>
</dbReference>
<dbReference type="EMBL" id="CAUJNA010003581">
    <property type="protein sequence ID" value="CAJ1405372.1"/>
    <property type="molecule type" value="Genomic_DNA"/>
</dbReference>
<gene>
    <name evidence="3" type="ORF">EVOR1521_LOCUS27601</name>
</gene>
<dbReference type="Gene3D" id="1.10.287.70">
    <property type="match status" value="1"/>
</dbReference>
<dbReference type="Gene3D" id="1.10.238.10">
    <property type="entry name" value="EF-hand"/>
    <property type="match status" value="1"/>
</dbReference>
<evidence type="ECO:0000313" key="4">
    <source>
        <dbReference type="Proteomes" id="UP001178507"/>
    </source>
</evidence>
<accession>A0AA36JGU0</accession>